<dbReference type="Pfam" id="PF00440">
    <property type="entry name" value="TetR_N"/>
    <property type="match status" value="1"/>
</dbReference>
<dbReference type="InterPro" id="IPR036271">
    <property type="entry name" value="Tet_transcr_reg_TetR-rel_C_sf"/>
</dbReference>
<feature type="domain" description="HTH tetR-type" evidence="5">
    <location>
        <begin position="14"/>
        <end position="74"/>
    </location>
</feature>
<evidence type="ECO:0000256" key="1">
    <source>
        <dbReference type="ARBA" id="ARBA00023015"/>
    </source>
</evidence>
<accession>A0ABV2ACL1</accession>
<dbReference type="EMBL" id="JBEPIJ010000012">
    <property type="protein sequence ID" value="MES0874571.1"/>
    <property type="molecule type" value="Genomic_DNA"/>
</dbReference>
<dbReference type="RefSeq" id="WP_352889811.1">
    <property type="nucleotide sequence ID" value="NZ_JBEPIJ010000012.1"/>
</dbReference>
<comment type="caution">
    <text evidence="6">The sequence shown here is derived from an EMBL/GenBank/DDBJ whole genome shotgun (WGS) entry which is preliminary data.</text>
</comment>
<dbReference type="SUPFAM" id="SSF48498">
    <property type="entry name" value="Tetracyclin repressor-like, C-terminal domain"/>
    <property type="match status" value="1"/>
</dbReference>
<dbReference type="PROSITE" id="PS01081">
    <property type="entry name" value="HTH_TETR_1"/>
    <property type="match status" value="1"/>
</dbReference>
<name>A0ABV2ACL1_9GAMM</name>
<keyword evidence="3" id="KW-0804">Transcription</keyword>
<keyword evidence="2 4" id="KW-0238">DNA-binding</keyword>
<evidence type="ECO:0000256" key="3">
    <source>
        <dbReference type="ARBA" id="ARBA00023163"/>
    </source>
</evidence>
<dbReference type="PROSITE" id="PS50977">
    <property type="entry name" value="HTH_TETR_2"/>
    <property type="match status" value="1"/>
</dbReference>
<dbReference type="Proteomes" id="UP001465331">
    <property type="component" value="Unassembled WGS sequence"/>
</dbReference>
<reference evidence="6 7" key="1">
    <citation type="submission" date="2024-06" db="EMBL/GenBank/DDBJ databases">
        <authorList>
            <person name="Li Z."/>
            <person name="Jiang Y."/>
        </authorList>
    </citation>
    <scope>NUCLEOTIDE SEQUENCE [LARGE SCALE GENOMIC DNA]</scope>
    <source>
        <strain evidence="6 7">HSW-8</strain>
    </source>
</reference>
<evidence type="ECO:0000259" key="5">
    <source>
        <dbReference type="PROSITE" id="PS50977"/>
    </source>
</evidence>
<dbReference type="InterPro" id="IPR001647">
    <property type="entry name" value="HTH_TetR"/>
</dbReference>
<dbReference type="PANTHER" id="PTHR30055:SF234">
    <property type="entry name" value="HTH-TYPE TRANSCRIPTIONAL REGULATOR BETI"/>
    <property type="match status" value="1"/>
</dbReference>
<dbReference type="PRINTS" id="PR00455">
    <property type="entry name" value="HTHTETR"/>
</dbReference>
<dbReference type="InterPro" id="IPR050109">
    <property type="entry name" value="HTH-type_TetR-like_transc_reg"/>
</dbReference>
<evidence type="ECO:0000313" key="7">
    <source>
        <dbReference type="Proteomes" id="UP001465331"/>
    </source>
</evidence>
<keyword evidence="7" id="KW-1185">Reference proteome</keyword>
<dbReference type="InterPro" id="IPR023772">
    <property type="entry name" value="DNA-bd_HTH_TetR-type_CS"/>
</dbReference>
<dbReference type="Gene3D" id="1.10.357.10">
    <property type="entry name" value="Tetracycline Repressor, domain 2"/>
    <property type="match status" value="1"/>
</dbReference>
<keyword evidence="1" id="KW-0805">Transcription regulation</keyword>
<protein>
    <submittedName>
        <fullName evidence="6">TetR/AcrR family transcriptional regulator</fullName>
    </submittedName>
</protein>
<proteinExistence type="predicted"/>
<dbReference type="InterPro" id="IPR009057">
    <property type="entry name" value="Homeodomain-like_sf"/>
</dbReference>
<gene>
    <name evidence="6" type="ORF">ABSH63_11220</name>
</gene>
<evidence type="ECO:0000256" key="4">
    <source>
        <dbReference type="PROSITE-ProRule" id="PRU00335"/>
    </source>
</evidence>
<evidence type="ECO:0000313" key="6">
    <source>
        <dbReference type="EMBL" id="MES0874571.1"/>
    </source>
</evidence>
<organism evidence="6 7">
    <name type="scientific">Sinimarinibacterium thermocellulolyticum</name>
    <dbReference type="NCBI Taxonomy" id="3170016"/>
    <lineage>
        <taxon>Bacteria</taxon>
        <taxon>Pseudomonadati</taxon>
        <taxon>Pseudomonadota</taxon>
        <taxon>Gammaproteobacteria</taxon>
        <taxon>Nevskiales</taxon>
        <taxon>Nevskiaceae</taxon>
        <taxon>Sinimarinibacterium</taxon>
    </lineage>
</organism>
<evidence type="ECO:0000256" key="2">
    <source>
        <dbReference type="ARBA" id="ARBA00023125"/>
    </source>
</evidence>
<dbReference type="PANTHER" id="PTHR30055">
    <property type="entry name" value="HTH-TYPE TRANSCRIPTIONAL REGULATOR RUTR"/>
    <property type="match status" value="1"/>
</dbReference>
<sequence>MPTPPQGKRARNKLANRAAILEAARRCFLEHGYEAVTIRDVIRLSGLAAGTFYNYFPDKASLFRALIEARLGELQEQIHAARERATDIESFFYESYLATLKIVRSDPAFFALMFRNEPVLRSFYNDNFFGLIMASLKLDLQDAMVRGVVPELDVDALTAISFGAGYELARLMVQDTRRRPEDLARTVTDLLLNGINRSADRPKLIRLGSRLLGGAAR</sequence>
<dbReference type="SUPFAM" id="SSF46689">
    <property type="entry name" value="Homeodomain-like"/>
    <property type="match status" value="1"/>
</dbReference>
<feature type="DNA-binding region" description="H-T-H motif" evidence="4">
    <location>
        <begin position="37"/>
        <end position="56"/>
    </location>
</feature>